<organism evidence="2">
    <name type="scientific">Gaeumannomyces tritici (strain R3-111a-1)</name>
    <name type="common">Wheat and barley take-all root rot fungus</name>
    <name type="synonym">Gaeumannomyces graminis var. tritici</name>
    <dbReference type="NCBI Taxonomy" id="644352"/>
    <lineage>
        <taxon>Eukaryota</taxon>
        <taxon>Fungi</taxon>
        <taxon>Dikarya</taxon>
        <taxon>Ascomycota</taxon>
        <taxon>Pezizomycotina</taxon>
        <taxon>Sordariomycetes</taxon>
        <taxon>Sordariomycetidae</taxon>
        <taxon>Magnaporthales</taxon>
        <taxon>Magnaporthaceae</taxon>
        <taxon>Gaeumannomyces</taxon>
    </lineage>
</organism>
<feature type="compositionally biased region" description="Polar residues" evidence="1">
    <location>
        <begin position="27"/>
        <end position="37"/>
    </location>
</feature>
<feature type="compositionally biased region" description="Low complexity" evidence="1">
    <location>
        <begin position="1"/>
        <end position="11"/>
    </location>
</feature>
<gene>
    <name evidence="3" type="primary">20352054</name>
    <name evidence="2" type="ORF">GGTG_11596</name>
</gene>
<reference evidence="3" key="5">
    <citation type="submission" date="2018-04" db="UniProtKB">
        <authorList>
            <consortium name="EnsemblFungi"/>
        </authorList>
    </citation>
    <scope>IDENTIFICATION</scope>
    <source>
        <strain evidence="3">R3-111a-1</strain>
    </source>
</reference>
<sequence length="126" mass="13857">MTLAAASLPHAAEARQSTGRRRKERAQGTSDSANQEPLNCIPGPARRLAVNQTGEEPALGFGTRKKAHSLAVQLSHLEGGNAVCFHPNPSLVTICAFQCHWWEGYPGFYWKVDEAGEHEHDFECFV</sequence>
<dbReference type="Proteomes" id="UP000006039">
    <property type="component" value="Unassembled WGS sequence"/>
</dbReference>
<dbReference type="HOGENOM" id="CLU_1981734_0_0_1"/>
<proteinExistence type="predicted"/>
<evidence type="ECO:0000313" key="3">
    <source>
        <dbReference type="EnsemblFungi" id="EJT70573"/>
    </source>
</evidence>
<dbReference type="AlphaFoldDB" id="J3PDM3"/>
<feature type="region of interest" description="Disordered" evidence="1">
    <location>
        <begin position="1"/>
        <end position="43"/>
    </location>
</feature>
<dbReference type="VEuPathDB" id="FungiDB:GGTG_11596"/>
<accession>J3PDM3</accession>
<evidence type="ECO:0000313" key="4">
    <source>
        <dbReference type="Proteomes" id="UP000006039"/>
    </source>
</evidence>
<dbReference type="EnsemblFungi" id="EJT70573">
    <property type="protein sequence ID" value="EJT70573"/>
    <property type="gene ID" value="GGTG_11596"/>
</dbReference>
<reference evidence="2" key="3">
    <citation type="submission" date="2010-09" db="EMBL/GenBank/DDBJ databases">
        <title>Annotation of Gaeumannomyces graminis var. tritici R3-111a-1.</title>
        <authorList>
            <consortium name="The Broad Institute Genome Sequencing Platform"/>
            <person name="Ma L.-J."/>
            <person name="Dead R."/>
            <person name="Young S.K."/>
            <person name="Zeng Q."/>
            <person name="Gargeya S."/>
            <person name="Fitzgerald M."/>
            <person name="Haas B."/>
            <person name="Abouelleil A."/>
            <person name="Alvarado L."/>
            <person name="Arachchi H.M."/>
            <person name="Berlin A."/>
            <person name="Brown A."/>
            <person name="Chapman S.B."/>
            <person name="Chen Z."/>
            <person name="Dunbar C."/>
            <person name="Freedman E."/>
            <person name="Gearin G."/>
            <person name="Gellesch M."/>
            <person name="Goldberg J."/>
            <person name="Griggs A."/>
            <person name="Gujja S."/>
            <person name="Heiman D."/>
            <person name="Howarth C."/>
            <person name="Larson L."/>
            <person name="Lui A."/>
            <person name="MacDonald P.J.P."/>
            <person name="Mehta T."/>
            <person name="Montmayeur A."/>
            <person name="Murphy C."/>
            <person name="Neiman D."/>
            <person name="Pearson M."/>
            <person name="Priest M."/>
            <person name="Roberts A."/>
            <person name="Saif S."/>
            <person name="Shea T."/>
            <person name="Shenoy N."/>
            <person name="Sisk P."/>
            <person name="Stolte C."/>
            <person name="Sykes S."/>
            <person name="Yandava C."/>
            <person name="Wortman J."/>
            <person name="Nusbaum C."/>
            <person name="Birren B."/>
        </authorList>
    </citation>
    <scope>NUCLEOTIDE SEQUENCE</scope>
    <source>
        <strain evidence="2">R3-111a-1</strain>
    </source>
</reference>
<dbReference type="EMBL" id="GL385401">
    <property type="protein sequence ID" value="EJT70573.1"/>
    <property type="molecule type" value="Genomic_DNA"/>
</dbReference>
<reference evidence="4" key="1">
    <citation type="submission" date="2010-07" db="EMBL/GenBank/DDBJ databases">
        <title>The genome sequence of Gaeumannomyces graminis var. tritici strain R3-111a-1.</title>
        <authorList>
            <consortium name="The Broad Institute Genome Sequencing Platform"/>
            <person name="Ma L.-J."/>
            <person name="Dead R."/>
            <person name="Young S."/>
            <person name="Zeng Q."/>
            <person name="Koehrsen M."/>
            <person name="Alvarado L."/>
            <person name="Berlin A."/>
            <person name="Chapman S.B."/>
            <person name="Chen Z."/>
            <person name="Freedman E."/>
            <person name="Gellesch M."/>
            <person name="Goldberg J."/>
            <person name="Griggs A."/>
            <person name="Gujja S."/>
            <person name="Heilman E.R."/>
            <person name="Heiman D."/>
            <person name="Hepburn T."/>
            <person name="Howarth C."/>
            <person name="Jen D."/>
            <person name="Larson L."/>
            <person name="Mehta T."/>
            <person name="Neiman D."/>
            <person name="Pearson M."/>
            <person name="Roberts A."/>
            <person name="Saif S."/>
            <person name="Shea T."/>
            <person name="Shenoy N."/>
            <person name="Sisk P."/>
            <person name="Stolte C."/>
            <person name="Sykes S."/>
            <person name="Walk T."/>
            <person name="White J."/>
            <person name="Yandava C."/>
            <person name="Haas B."/>
            <person name="Nusbaum C."/>
            <person name="Birren B."/>
        </authorList>
    </citation>
    <scope>NUCLEOTIDE SEQUENCE [LARGE SCALE GENOMIC DNA]</scope>
    <source>
        <strain evidence="4">R3-111a-1</strain>
    </source>
</reference>
<evidence type="ECO:0000313" key="2">
    <source>
        <dbReference type="EMBL" id="EJT70573.1"/>
    </source>
</evidence>
<evidence type="ECO:0000256" key="1">
    <source>
        <dbReference type="SAM" id="MobiDB-lite"/>
    </source>
</evidence>
<keyword evidence="4" id="KW-1185">Reference proteome</keyword>
<dbReference type="GeneID" id="20352054"/>
<name>J3PDM3_GAET3</name>
<protein>
    <submittedName>
        <fullName evidence="2 3">Uncharacterized protein</fullName>
    </submittedName>
</protein>
<dbReference type="RefSeq" id="XP_009227751.1">
    <property type="nucleotide sequence ID" value="XM_009229487.1"/>
</dbReference>
<reference evidence="2" key="2">
    <citation type="submission" date="2010-07" db="EMBL/GenBank/DDBJ databases">
        <authorList>
            <consortium name="The Broad Institute Genome Sequencing Platform"/>
            <consortium name="Broad Institute Genome Sequencing Center for Infectious Disease"/>
            <person name="Ma L.-J."/>
            <person name="Dead R."/>
            <person name="Young S."/>
            <person name="Zeng Q."/>
            <person name="Koehrsen M."/>
            <person name="Alvarado L."/>
            <person name="Berlin A."/>
            <person name="Chapman S.B."/>
            <person name="Chen Z."/>
            <person name="Freedman E."/>
            <person name="Gellesch M."/>
            <person name="Goldberg J."/>
            <person name="Griggs A."/>
            <person name="Gujja S."/>
            <person name="Heilman E.R."/>
            <person name="Heiman D."/>
            <person name="Hepburn T."/>
            <person name="Howarth C."/>
            <person name="Jen D."/>
            <person name="Larson L."/>
            <person name="Mehta T."/>
            <person name="Neiman D."/>
            <person name="Pearson M."/>
            <person name="Roberts A."/>
            <person name="Saif S."/>
            <person name="Shea T."/>
            <person name="Shenoy N."/>
            <person name="Sisk P."/>
            <person name="Stolte C."/>
            <person name="Sykes S."/>
            <person name="Walk T."/>
            <person name="White J."/>
            <person name="Yandava C."/>
            <person name="Haas B."/>
            <person name="Nusbaum C."/>
            <person name="Birren B."/>
        </authorList>
    </citation>
    <scope>NUCLEOTIDE SEQUENCE</scope>
    <source>
        <strain evidence="2">R3-111a-1</strain>
    </source>
</reference>
<reference evidence="3" key="4">
    <citation type="journal article" date="2015" name="G3 (Bethesda)">
        <title>Genome sequences of three phytopathogenic species of the Magnaporthaceae family of fungi.</title>
        <authorList>
            <person name="Okagaki L.H."/>
            <person name="Nunes C.C."/>
            <person name="Sailsbery J."/>
            <person name="Clay B."/>
            <person name="Brown D."/>
            <person name="John T."/>
            <person name="Oh Y."/>
            <person name="Young N."/>
            <person name="Fitzgerald M."/>
            <person name="Haas B.J."/>
            <person name="Zeng Q."/>
            <person name="Young S."/>
            <person name="Adiconis X."/>
            <person name="Fan L."/>
            <person name="Levin J.Z."/>
            <person name="Mitchell T.K."/>
            <person name="Okubara P.A."/>
            <person name="Farman M.L."/>
            <person name="Kohn L.M."/>
            <person name="Birren B."/>
            <person name="Ma L.-J."/>
            <person name="Dean R.A."/>
        </authorList>
    </citation>
    <scope>NUCLEOTIDE SEQUENCE</scope>
    <source>
        <strain evidence="3">R3-111a-1</strain>
    </source>
</reference>